<dbReference type="InterPro" id="IPR033469">
    <property type="entry name" value="CYTH-like_dom_sf"/>
</dbReference>
<evidence type="ECO:0000259" key="2">
    <source>
        <dbReference type="PROSITE" id="PS51707"/>
    </source>
</evidence>
<evidence type="ECO:0000256" key="1">
    <source>
        <dbReference type="PIRSR" id="PIRSR016487-1"/>
    </source>
</evidence>
<reference evidence="3 4" key="1">
    <citation type="journal article" date="2015" name="Stand. Genomic Sci.">
        <title>Genomic Encyclopedia of Bacterial and Archaeal Type Strains, Phase III: the genomes of soil and plant-associated and newly described type strains.</title>
        <authorList>
            <person name="Whitman W.B."/>
            <person name="Woyke T."/>
            <person name="Klenk H.P."/>
            <person name="Zhou Y."/>
            <person name="Lilburn T.G."/>
            <person name="Beck B.J."/>
            <person name="De Vos P."/>
            <person name="Vandamme P."/>
            <person name="Eisen J.A."/>
            <person name="Garrity G."/>
            <person name="Hugenholtz P."/>
            <person name="Kyrpides N.C."/>
        </authorList>
    </citation>
    <scope>NUCLEOTIDE SEQUENCE [LARGE SCALE GENOMIC DNA]</scope>
    <source>
        <strain evidence="3 4">A3</strain>
    </source>
</reference>
<name>A0A4R2I7L1_9GAMM</name>
<evidence type="ECO:0000313" key="3">
    <source>
        <dbReference type="EMBL" id="TCO40304.1"/>
    </source>
</evidence>
<sequence length="167" mass="18447">MATEIERKFLVVGDAWRGRVAHSESMEQGYLTGPPAARCSVRVRVAGGQAFLNIKSATAGVQRDEYEYAIPVEDARRMLATLAGDVVTKVRHHVDVEGHLFEIDEFGGANAGLVVAEIELDAVDAPFPRPSWLGREVSHLERYYNLRLATHPYARWSEAERNAGDAA</sequence>
<dbReference type="AlphaFoldDB" id="A0A4R2I7L1"/>
<dbReference type="PANTHER" id="PTHR40114:SF1">
    <property type="entry name" value="SLR0698 PROTEIN"/>
    <property type="match status" value="1"/>
</dbReference>
<comment type="caution">
    <text evidence="3">The sequence shown here is derived from an EMBL/GenBank/DDBJ whole genome shotgun (WGS) entry which is preliminary data.</text>
</comment>
<dbReference type="CDD" id="cd07891">
    <property type="entry name" value="CYTH-like_CthTTM-like_1"/>
    <property type="match status" value="1"/>
</dbReference>
<keyword evidence="4" id="KW-1185">Reference proteome</keyword>
<feature type="domain" description="CYTH" evidence="2">
    <location>
        <begin position="2"/>
        <end position="150"/>
    </location>
</feature>
<dbReference type="SUPFAM" id="SSF55154">
    <property type="entry name" value="CYTH-like phosphatases"/>
    <property type="match status" value="1"/>
</dbReference>
<proteinExistence type="predicted"/>
<dbReference type="SMART" id="SM01118">
    <property type="entry name" value="CYTH"/>
    <property type="match status" value="1"/>
</dbReference>
<gene>
    <name evidence="3" type="ORF">EV148_10599</name>
</gene>
<feature type="active site" description="Proton acceptor" evidence="1">
    <location>
        <position position="30"/>
    </location>
</feature>
<dbReference type="OrthoDB" id="9805588at2"/>
<dbReference type="InterPro" id="IPR023577">
    <property type="entry name" value="CYTH_domain"/>
</dbReference>
<dbReference type="PIRSF" id="PIRSF016487">
    <property type="entry name" value="CYTH_UCP016487"/>
    <property type="match status" value="1"/>
</dbReference>
<dbReference type="InterPro" id="IPR012042">
    <property type="entry name" value="NeuTTM/CthTTM-like"/>
</dbReference>
<organism evidence="3 4">
    <name type="scientific">Dokdonella fugitiva</name>
    <dbReference type="NCBI Taxonomy" id="328517"/>
    <lineage>
        <taxon>Bacteria</taxon>
        <taxon>Pseudomonadati</taxon>
        <taxon>Pseudomonadota</taxon>
        <taxon>Gammaproteobacteria</taxon>
        <taxon>Lysobacterales</taxon>
        <taxon>Rhodanobacteraceae</taxon>
        <taxon>Dokdonella</taxon>
    </lineage>
</organism>
<dbReference type="Gene3D" id="2.40.320.10">
    <property type="entry name" value="Hypothetical Protein Pfu-838710-001"/>
    <property type="match status" value="1"/>
</dbReference>
<accession>A0A4R2I7L1</accession>
<dbReference type="Pfam" id="PF01928">
    <property type="entry name" value="CYTH"/>
    <property type="match status" value="1"/>
</dbReference>
<dbReference type="EMBL" id="SLWQ01000005">
    <property type="protein sequence ID" value="TCO40304.1"/>
    <property type="molecule type" value="Genomic_DNA"/>
</dbReference>
<dbReference type="Proteomes" id="UP000294862">
    <property type="component" value="Unassembled WGS sequence"/>
</dbReference>
<protein>
    <submittedName>
        <fullName evidence="3">Adenylate cyclase</fullName>
    </submittedName>
</protein>
<dbReference type="PANTHER" id="PTHR40114">
    <property type="entry name" value="SLR0698 PROTEIN"/>
    <property type="match status" value="1"/>
</dbReference>
<dbReference type="RefSeq" id="WP_131997759.1">
    <property type="nucleotide sequence ID" value="NZ_JACGXM010000003.1"/>
</dbReference>
<dbReference type="PROSITE" id="PS51707">
    <property type="entry name" value="CYTH"/>
    <property type="match status" value="1"/>
</dbReference>
<evidence type="ECO:0000313" key="4">
    <source>
        <dbReference type="Proteomes" id="UP000294862"/>
    </source>
</evidence>